<comment type="caution">
    <text evidence="8">The sequence shown here is derived from an EMBL/GenBank/DDBJ whole genome shotgun (WGS) entry which is preliminary data.</text>
</comment>
<dbReference type="Gene3D" id="2.20.25.80">
    <property type="entry name" value="WRKY domain"/>
    <property type="match status" value="1"/>
</dbReference>
<evidence type="ECO:0000313" key="8">
    <source>
        <dbReference type="EMBL" id="PHT39569.1"/>
    </source>
</evidence>
<keyword evidence="5" id="KW-0539">Nucleus</keyword>
<reference evidence="8 9" key="1">
    <citation type="journal article" date="2017" name="Genome Biol.">
        <title>New reference genome sequences of hot pepper reveal the massive evolution of plant disease-resistance genes by retroduplication.</title>
        <authorList>
            <person name="Kim S."/>
            <person name="Park J."/>
            <person name="Yeom S.I."/>
            <person name="Kim Y.M."/>
            <person name="Seo E."/>
            <person name="Kim K.T."/>
            <person name="Kim M.S."/>
            <person name="Lee J.M."/>
            <person name="Cheong K."/>
            <person name="Shin H.S."/>
            <person name="Kim S.B."/>
            <person name="Han K."/>
            <person name="Lee J."/>
            <person name="Park M."/>
            <person name="Lee H.A."/>
            <person name="Lee H.Y."/>
            <person name="Lee Y."/>
            <person name="Oh S."/>
            <person name="Lee J.H."/>
            <person name="Choi E."/>
            <person name="Choi E."/>
            <person name="Lee S.E."/>
            <person name="Jeon J."/>
            <person name="Kim H."/>
            <person name="Choi G."/>
            <person name="Song H."/>
            <person name="Lee J."/>
            <person name="Lee S.C."/>
            <person name="Kwon J.K."/>
            <person name="Lee H.Y."/>
            <person name="Koo N."/>
            <person name="Hong Y."/>
            <person name="Kim R.W."/>
            <person name="Kang W.H."/>
            <person name="Huh J.H."/>
            <person name="Kang B.C."/>
            <person name="Yang T.J."/>
            <person name="Lee Y.H."/>
            <person name="Bennetzen J.L."/>
            <person name="Choi D."/>
        </authorList>
    </citation>
    <scope>NUCLEOTIDE SEQUENCE [LARGE SCALE GENOMIC DNA]</scope>
    <source>
        <strain evidence="9">cv. PBC81</strain>
    </source>
</reference>
<reference evidence="9" key="2">
    <citation type="journal article" date="2017" name="J. Anim. Genet.">
        <title>Multiple reference genome sequences of hot pepper reveal the massive evolution of plant disease resistance genes by retroduplication.</title>
        <authorList>
            <person name="Kim S."/>
            <person name="Park J."/>
            <person name="Yeom S.-I."/>
            <person name="Kim Y.-M."/>
            <person name="Seo E."/>
            <person name="Kim K.-T."/>
            <person name="Kim M.-S."/>
            <person name="Lee J.M."/>
            <person name="Cheong K."/>
            <person name="Shin H.-S."/>
            <person name="Kim S.-B."/>
            <person name="Han K."/>
            <person name="Lee J."/>
            <person name="Park M."/>
            <person name="Lee H.-A."/>
            <person name="Lee H.-Y."/>
            <person name="Lee Y."/>
            <person name="Oh S."/>
            <person name="Lee J.H."/>
            <person name="Choi E."/>
            <person name="Choi E."/>
            <person name="Lee S.E."/>
            <person name="Jeon J."/>
            <person name="Kim H."/>
            <person name="Choi G."/>
            <person name="Song H."/>
            <person name="Lee J."/>
            <person name="Lee S.-C."/>
            <person name="Kwon J.-K."/>
            <person name="Lee H.-Y."/>
            <person name="Koo N."/>
            <person name="Hong Y."/>
            <person name="Kim R.W."/>
            <person name="Kang W.-H."/>
            <person name="Huh J.H."/>
            <person name="Kang B.-C."/>
            <person name="Yang T.-J."/>
            <person name="Lee Y.-H."/>
            <person name="Bennetzen J.L."/>
            <person name="Choi D."/>
        </authorList>
    </citation>
    <scope>NUCLEOTIDE SEQUENCE [LARGE SCALE GENOMIC DNA]</scope>
    <source>
        <strain evidence="9">cv. PBC81</strain>
    </source>
</reference>
<dbReference type="InterPro" id="IPR044810">
    <property type="entry name" value="WRKY_plant"/>
</dbReference>
<dbReference type="Pfam" id="PF03106">
    <property type="entry name" value="WRKY"/>
    <property type="match status" value="1"/>
</dbReference>
<dbReference type="PANTHER" id="PTHR32096">
    <property type="entry name" value="WRKY TRANSCRIPTION FACTOR 30-RELATED-RELATED"/>
    <property type="match status" value="1"/>
</dbReference>
<evidence type="ECO:0000256" key="2">
    <source>
        <dbReference type="ARBA" id="ARBA00023015"/>
    </source>
</evidence>
<dbReference type="PROSITE" id="PS50811">
    <property type="entry name" value="WRKY"/>
    <property type="match status" value="1"/>
</dbReference>
<evidence type="ECO:0000256" key="6">
    <source>
        <dbReference type="SAM" id="MobiDB-lite"/>
    </source>
</evidence>
<comment type="subcellular location">
    <subcellularLocation>
        <location evidence="1">Nucleus</location>
    </subcellularLocation>
</comment>
<dbReference type="Proteomes" id="UP000224567">
    <property type="component" value="Unassembled WGS sequence"/>
</dbReference>
<evidence type="ECO:0000256" key="1">
    <source>
        <dbReference type="ARBA" id="ARBA00004123"/>
    </source>
</evidence>
<keyword evidence="9" id="KW-1185">Reference proteome</keyword>
<keyword evidence="2" id="KW-0805">Transcription regulation</keyword>
<dbReference type="AlphaFoldDB" id="A0A2G2W306"/>
<dbReference type="SUPFAM" id="SSF118290">
    <property type="entry name" value="WRKY DNA-binding domain"/>
    <property type="match status" value="1"/>
</dbReference>
<accession>A0A2G2W306</accession>
<proteinExistence type="predicted"/>
<dbReference type="InterPro" id="IPR003657">
    <property type="entry name" value="WRKY_dom"/>
</dbReference>
<dbReference type="SMART" id="SM00774">
    <property type="entry name" value="WRKY"/>
    <property type="match status" value="1"/>
</dbReference>
<dbReference type="GO" id="GO:0003700">
    <property type="term" value="F:DNA-binding transcription factor activity"/>
    <property type="evidence" value="ECO:0007669"/>
    <property type="project" value="InterPro"/>
</dbReference>
<evidence type="ECO:0000256" key="5">
    <source>
        <dbReference type="ARBA" id="ARBA00023242"/>
    </source>
</evidence>
<protein>
    <recommendedName>
        <fullName evidence="7">WRKY domain-containing protein</fullName>
    </recommendedName>
</protein>
<feature type="region of interest" description="Disordered" evidence="6">
    <location>
        <begin position="71"/>
        <end position="127"/>
    </location>
</feature>
<dbReference type="PANTHER" id="PTHR32096:SF142">
    <property type="entry name" value="WRKY TRANSCRIPTION FACTOR 41-RELATED"/>
    <property type="match status" value="1"/>
</dbReference>
<keyword evidence="4" id="KW-0804">Transcription</keyword>
<dbReference type="GO" id="GO:0005634">
    <property type="term" value="C:nucleus"/>
    <property type="evidence" value="ECO:0007669"/>
    <property type="project" value="UniProtKB-SubCell"/>
</dbReference>
<dbReference type="GO" id="GO:0000976">
    <property type="term" value="F:transcription cis-regulatory region binding"/>
    <property type="evidence" value="ECO:0007669"/>
    <property type="project" value="TreeGrafter"/>
</dbReference>
<gene>
    <name evidence="8" type="ORF">CQW23_18423</name>
</gene>
<dbReference type="STRING" id="33114.A0A2G2W306"/>
<organism evidence="8 9">
    <name type="scientific">Capsicum baccatum</name>
    <name type="common">Peruvian pepper</name>
    <dbReference type="NCBI Taxonomy" id="33114"/>
    <lineage>
        <taxon>Eukaryota</taxon>
        <taxon>Viridiplantae</taxon>
        <taxon>Streptophyta</taxon>
        <taxon>Embryophyta</taxon>
        <taxon>Tracheophyta</taxon>
        <taxon>Spermatophyta</taxon>
        <taxon>Magnoliopsida</taxon>
        <taxon>eudicotyledons</taxon>
        <taxon>Gunneridae</taxon>
        <taxon>Pentapetalae</taxon>
        <taxon>asterids</taxon>
        <taxon>lamiids</taxon>
        <taxon>Solanales</taxon>
        <taxon>Solanaceae</taxon>
        <taxon>Solanoideae</taxon>
        <taxon>Capsiceae</taxon>
        <taxon>Capsicum</taxon>
    </lineage>
</organism>
<sequence length="307" mass="34595">MDCVFTWDYNSLINELTQGMEHTKQLKTYLSSVSSTSESTPNSLLQKILSSYEKSLLILKWTGSTVQSLQPLPPTGGAIEPPPAASDDRSHNCDDKKRSFKDHTELIDRSNKRKSQPRLTKQFNVRTGSGFEGPLDDGYSWRKYGQTKILGAYYPRSYYRCRYWLLKSCAATKQVQRSNDDITIFAITYKNIHTCREVTNSALQPKSPEKQANHQTPTVDGYSPSFASPTATESNYLSVSGSQMNSFGRVHNSNHSESYLSDIEIIQNLYHSDSDRTYTLSANTSTTSSSIEGMDVQWAEFRQVKVG</sequence>
<dbReference type="OrthoDB" id="1888929at2759"/>
<evidence type="ECO:0000256" key="4">
    <source>
        <dbReference type="ARBA" id="ARBA00023163"/>
    </source>
</evidence>
<feature type="compositionally biased region" description="Basic and acidic residues" evidence="6">
    <location>
        <begin position="86"/>
        <end position="110"/>
    </location>
</feature>
<keyword evidence="3" id="KW-0238">DNA-binding</keyword>
<dbReference type="InterPro" id="IPR036576">
    <property type="entry name" value="WRKY_dom_sf"/>
</dbReference>
<name>A0A2G2W306_CAPBA</name>
<evidence type="ECO:0000313" key="9">
    <source>
        <dbReference type="Proteomes" id="UP000224567"/>
    </source>
</evidence>
<evidence type="ECO:0000259" key="7">
    <source>
        <dbReference type="PROSITE" id="PS50811"/>
    </source>
</evidence>
<feature type="domain" description="WRKY" evidence="7">
    <location>
        <begin position="130"/>
        <end position="193"/>
    </location>
</feature>
<feature type="compositionally biased region" description="Polar residues" evidence="6">
    <location>
        <begin position="117"/>
        <end position="127"/>
    </location>
</feature>
<evidence type="ECO:0000256" key="3">
    <source>
        <dbReference type="ARBA" id="ARBA00023125"/>
    </source>
</evidence>
<feature type="region of interest" description="Disordered" evidence="6">
    <location>
        <begin position="201"/>
        <end position="225"/>
    </location>
</feature>
<dbReference type="EMBL" id="MLFT02000008">
    <property type="protein sequence ID" value="PHT39569.1"/>
    <property type="molecule type" value="Genomic_DNA"/>
</dbReference>